<name>A0A6P4YLZ3_BRABE</name>
<evidence type="ECO:0000313" key="12">
    <source>
        <dbReference type="RefSeq" id="XP_019618161.1"/>
    </source>
</evidence>
<gene>
    <name evidence="12" type="primary">LOC109465382</name>
</gene>
<evidence type="ECO:0000256" key="8">
    <source>
        <dbReference type="RuleBase" id="RU000688"/>
    </source>
</evidence>
<dbReference type="GO" id="GO:0016020">
    <property type="term" value="C:membrane"/>
    <property type="evidence" value="ECO:0007669"/>
    <property type="project" value="UniProtKB-SubCell"/>
</dbReference>
<accession>A0A6P4YLZ3</accession>
<feature type="transmembrane region" description="Helical" evidence="9">
    <location>
        <begin position="184"/>
        <end position="202"/>
    </location>
</feature>
<evidence type="ECO:0000256" key="9">
    <source>
        <dbReference type="SAM" id="Phobius"/>
    </source>
</evidence>
<dbReference type="InterPro" id="IPR017452">
    <property type="entry name" value="GPCR_Rhodpsn_7TM"/>
</dbReference>
<keyword evidence="6 9" id="KW-0472">Membrane</keyword>
<dbReference type="CDD" id="cd14995">
    <property type="entry name" value="7tmA_TRH-R"/>
    <property type="match status" value="1"/>
</dbReference>
<keyword evidence="8" id="KW-0675">Receptor</keyword>
<feature type="transmembrane region" description="Helical" evidence="9">
    <location>
        <begin position="99"/>
        <end position="117"/>
    </location>
</feature>
<dbReference type="PRINTS" id="PR00751">
    <property type="entry name" value="THYROLIBRINR"/>
</dbReference>
<dbReference type="PROSITE" id="PS00237">
    <property type="entry name" value="G_PROTEIN_RECEP_F1_1"/>
    <property type="match status" value="1"/>
</dbReference>
<dbReference type="InterPro" id="IPR002120">
    <property type="entry name" value="TRH_rcpt_1"/>
</dbReference>
<feature type="transmembrane region" description="Helical" evidence="9">
    <location>
        <begin position="329"/>
        <end position="349"/>
    </location>
</feature>
<dbReference type="OrthoDB" id="10036964at2759"/>
<dbReference type="Proteomes" id="UP000515135">
    <property type="component" value="Unplaced"/>
</dbReference>
<comment type="subcellular location">
    <subcellularLocation>
        <location evidence="2">Membrane</location>
    </subcellularLocation>
</comment>
<organism evidence="11 12">
    <name type="scientific">Branchiostoma belcheri</name>
    <name type="common">Amphioxus</name>
    <dbReference type="NCBI Taxonomy" id="7741"/>
    <lineage>
        <taxon>Eukaryota</taxon>
        <taxon>Metazoa</taxon>
        <taxon>Chordata</taxon>
        <taxon>Cephalochordata</taxon>
        <taxon>Leptocardii</taxon>
        <taxon>Amphioxiformes</taxon>
        <taxon>Branchiostomatidae</taxon>
        <taxon>Branchiostoma</taxon>
    </lineage>
</organism>
<keyword evidence="4 8" id="KW-0812">Transmembrane</keyword>
<dbReference type="InterPro" id="IPR000276">
    <property type="entry name" value="GPCR_Rhodpsn"/>
</dbReference>
<feature type="transmembrane region" description="Helical" evidence="9">
    <location>
        <begin position="292"/>
        <end position="309"/>
    </location>
</feature>
<reference evidence="12" key="1">
    <citation type="submission" date="2025-08" db="UniProtKB">
        <authorList>
            <consortium name="RefSeq"/>
        </authorList>
    </citation>
    <scope>IDENTIFICATION</scope>
    <source>
        <tissue evidence="12">Gonad</tissue>
    </source>
</reference>
<feature type="transmembrane region" description="Helical" evidence="9">
    <location>
        <begin position="129"/>
        <end position="148"/>
    </location>
</feature>
<evidence type="ECO:0000256" key="5">
    <source>
        <dbReference type="ARBA" id="ARBA00022989"/>
    </source>
</evidence>
<keyword evidence="11" id="KW-1185">Reference proteome</keyword>
<dbReference type="GeneID" id="109465382"/>
<evidence type="ECO:0000259" key="10">
    <source>
        <dbReference type="PROSITE" id="PS50262"/>
    </source>
</evidence>
<dbReference type="Gene3D" id="1.20.1070.10">
    <property type="entry name" value="Rhodopsin 7-helix transmembrane proteins"/>
    <property type="match status" value="1"/>
</dbReference>
<dbReference type="PRINTS" id="PR01846">
    <property type="entry name" value="TRHRFAMILY"/>
</dbReference>
<feature type="transmembrane region" description="Helical" evidence="9">
    <location>
        <begin position="61"/>
        <end position="87"/>
    </location>
</feature>
<comment type="function">
    <text evidence="1">Receptor for thyrotropin-releasing hormone (TRH). Upon ligand binding, this G-protein-coupled receptor triggers activation of the phosphatidylinositol (IP3)-calcium-protein kinase C (PKC) pathway.</text>
</comment>
<evidence type="ECO:0000256" key="7">
    <source>
        <dbReference type="ARBA" id="ARBA00032251"/>
    </source>
</evidence>
<keyword evidence="8" id="KW-0807">Transducer</keyword>
<dbReference type="Pfam" id="PF00001">
    <property type="entry name" value="7tm_1"/>
    <property type="match status" value="1"/>
</dbReference>
<dbReference type="AlphaFoldDB" id="A0A6P4YLZ3"/>
<comment type="similarity">
    <text evidence="8">Belongs to the G-protein coupled receptor 1 family.</text>
</comment>
<dbReference type="PANTHER" id="PTHR46061:SF3">
    <property type="entry name" value="THYROTROPIN-RELEASING HORMONE RECEPTOR"/>
    <property type="match status" value="1"/>
</dbReference>
<dbReference type="PRINTS" id="PR00237">
    <property type="entry name" value="GPCRRHODOPSN"/>
</dbReference>
<dbReference type="PANTHER" id="PTHR46061">
    <property type="entry name" value="THYROTROPIN-RELEASING HORMONE RECEPTOR"/>
    <property type="match status" value="1"/>
</dbReference>
<evidence type="ECO:0000313" key="11">
    <source>
        <dbReference type="Proteomes" id="UP000515135"/>
    </source>
</evidence>
<keyword evidence="5 9" id="KW-1133">Transmembrane helix</keyword>
<dbReference type="GO" id="GO:0004997">
    <property type="term" value="F:thyrotropin-releasing hormone receptor activity"/>
    <property type="evidence" value="ECO:0007669"/>
    <property type="project" value="InterPro"/>
</dbReference>
<evidence type="ECO:0000256" key="2">
    <source>
        <dbReference type="ARBA" id="ARBA00004370"/>
    </source>
</evidence>
<dbReference type="SUPFAM" id="SSF81321">
    <property type="entry name" value="Family A G protein-coupled receptor-like"/>
    <property type="match status" value="1"/>
</dbReference>
<proteinExistence type="inferred from homology"/>
<protein>
    <recommendedName>
        <fullName evidence="3">Thyrotropin-releasing hormone receptor</fullName>
    </recommendedName>
    <alternativeName>
        <fullName evidence="7">Thyroliberin receptor</fullName>
    </alternativeName>
</protein>
<feature type="domain" description="G-protein coupled receptors family 1 profile" evidence="10">
    <location>
        <begin position="79"/>
        <end position="349"/>
    </location>
</feature>
<evidence type="ECO:0000256" key="1">
    <source>
        <dbReference type="ARBA" id="ARBA00004100"/>
    </source>
</evidence>
<sequence>METTVNTTELVEYITDSLYARTTNDNLTLTQTMMPDMNGNTTDVPPTNTSFPDPPTFPMSYQVITTVLVLVICSIGIVGNIMVVLVVTRIKSMRSPTNCYLVSLAVADLIVLVTAGIPNIPDSFYYESAWMYGHSGCLIITYLQYLGINTSSMSILAFTVERYIAICHPLYAQTMCTVSRAKKIIAGVWVLTLAYDSMWFFLMGTETIVYGNGAEVLQCGYNLERSRYLTVYFLDLSLFYLLPLIVAAVLYVRIGRVLYSEDIAEAGNIEIANKGQTHVKHMQARRINSRKQVVKMLACVVVLFAVLWMPYRVLVVCNSFIDPPNYDKWVVLFCRLPIYINSACNPVLYNAMSVKFRRAFSKLAKCTSKRDDLNSMNFQSSIRAVTRSNRV</sequence>
<evidence type="ECO:0000256" key="6">
    <source>
        <dbReference type="ARBA" id="ARBA00023136"/>
    </source>
</evidence>
<evidence type="ECO:0000256" key="3">
    <source>
        <dbReference type="ARBA" id="ARBA00018873"/>
    </source>
</evidence>
<keyword evidence="8" id="KW-0297">G-protein coupled receptor</keyword>
<dbReference type="KEGG" id="bbel:109465382"/>
<dbReference type="RefSeq" id="XP_019618161.1">
    <property type="nucleotide sequence ID" value="XM_019762602.1"/>
</dbReference>
<dbReference type="SMART" id="SM01381">
    <property type="entry name" value="7TM_GPCR_Srsx"/>
    <property type="match status" value="1"/>
</dbReference>
<dbReference type="PROSITE" id="PS50262">
    <property type="entry name" value="G_PROTEIN_RECEP_F1_2"/>
    <property type="match status" value="1"/>
</dbReference>
<feature type="transmembrane region" description="Helical" evidence="9">
    <location>
        <begin position="231"/>
        <end position="252"/>
    </location>
</feature>
<evidence type="ECO:0000256" key="4">
    <source>
        <dbReference type="ARBA" id="ARBA00022692"/>
    </source>
</evidence>